<dbReference type="InterPro" id="IPR002508">
    <property type="entry name" value="MurNAc-LAA_cat"/>
</dbReference>
<feature type="domain" description="MurNAc-LAA" evidence="3">
    <location>
        <begin position="129"/>
        <end position="265"/>
    </location>
</feature>
<evidence type="ECO:0000313" key="5">
    <source>
        <dbReference type="Proteomes" id="UP000698335"/>
    </source>
</evidence>
<dbReference type="CDD" id="cd02696">
    <property type="entry name" value="MurNAc-LAA"/>
    <property type="match status" value="1"/>
</dbReference>
<accession>A0A930VX25</accession>
<dbReference type="InterPro" id="IPR011123">
    <property type="entry name" value="Y_Y_Y"/>
</dbReference>
<dbReference type="GO" id="GO:0030288">
    <property type="term" value="C:outer membrane-bounded periplasmic space"/>
    <property type="evidence" value="ECO:0007669"/>
    <property type="project" value="TreeGrafter"/>
</dbReference>
<evidence type="ECO:0000256" key="1">
    <source>
        <dbReference type="ARBA" id="ARBA00022801"/>
    </source>
</evidence>
<dbReference type="PANTHER" id="PTHR30404">
    <property type="entry name" value="N-ACETYLMURAMOYL-L-ALANINE AMIDASE"/>
    <property type="match status" value="1"/>
</dbReference>
<feature type="non-terminal residue" evidence="4">
    <location>
        <position position="388"/>
    </location>
</feature>
<dbReference type="InterPro" id="IPR013783">
    <property type="entry name" value="Ig-like_fold"/>
</dbReference>
<organism evidence="4 5">
    <name type="scientific">Lancefieldella rimae</name>
    <dbReference type="NCBI Taxonomy" id="1383"/>
    <lineage>
        <taxon>Bacteria</taxon>
        <taxon>Bacillati</taxon>
        <taxon>Actinomycetota</taxon>
        <taxon>Coriobacteriia</taxon>
        <taxon>Coriobacteriales</taxon>
        <taxon>Atopobiaceae</taxon>
        <taxon>Lancefieldella</taxon>
    </lineage>
</organism>
<keyword evidence="2" id="KW-0732">Signal</keyword>
<dbReference type="GO" id="GO:0009253">
    <property type="term" value="P:peptidoglycan catabolic process"/>
    <property type="evidence" value="ECO:0007669"/>
    <property type="project" value="InterPro"/>
</dbReference>
<evidence type="ECO:0000313" key="4">
    <source>
        <dbReference type="EMBL" id="MBF4807429.1"/>
    </source>
</evidence>
<sequence length="388" mass="42620">MNRAKFLSTMRLWAVCVLVLSAFCLAGNIQRAYAETYTTMDSSGYLITSDSLESAIETARITGRPIALDPGHSDGMSGRDPGAIGPSGLREGDVAWSTAMSTKYYLEKWGIKVVVVRGQNEDPTLKERVQRAVDAKCCAIVSMHYNSAGPNAVGSMVLTPRNIRYNNDLYTAGQKLAKAINGELNKRAGITNRWDSAPTKGYGGGDTYDTGEESDYFGIIRYARRNGILGVIIEHEFISNPSMEAKLSNSAFIDRIGYADAWGIWDHFYASKTWWSMSRVDAWSGSDGQITMRPHLVGVGSGMTYSYYYKISGGSWVTLTENTTNTSYSFTPLSGGTYTLYITAKSSDGTSVSRQIEYKAGTIQQSPGWHKTDNGWMYFNSNGEAYSS</sequence>
<protein>
    <submittedName>
        <fullName evidence="4">N-acetylmuramoyl-L-alanine amidase</fullName>
    </submittedName>
</protein>
<keyword evidence="1" id="KW-0378">Hydrolase</keyword>
<dbReference type="Gene3D" id="3.40.630.40">
    <property type="entry name" value="Zn-dependent exopeptidases"/>
    <property type="match status" value="1"/>
</dbReference>
<name>A0A930VX25_9ACTN</name>
<dbReference type="SMART" id="SM00646">
    <property type="entry name" value="Ami_3"/>
    <property type="match status" value="1"/>
</dbReference>
<proteinExistence type="predicted"/>
<dbReference type="Pfam" id="PF01520">
    <property type="entry name" value="Amidase_3"/>
    <property type="match status" value="1"/>
</dbReference>
<dbReference type="InterPro" id="IPR050695">
    <property type="entry name" value="N-acetylmuramoyl_amidase_3"/>
</dbReference>
<dbReference type="Gene3D" id="2.60.40.10">
    <property type="entry name" value="Immunoglobulins"/>
    <property type="match status" value="1"/>
</dbReference>
<dbReference type="GO" id="GO:0008745">
    <property type="term" value="F:N-acetylmuramoyl-L-alanine amidase activity"/>
    <property type="evidence" value="ECO:0007669"/>
    <property type="project" value="InterPro"/>
</dbReference>
<feature type="signal peptide" evidence="2">
    <location>
        <begin position="1"/>
        <end position="34"/>
    </location>
</feature>
<feature type="chain" id="PRO_5037335831" evidence="2">
    <location>
        <begin position="35"/>
        <end position="388"/>
    </location>
</feature>
<evidence type="ECO:0000256" key="2">
    <source>
        <dbReference type="SAM" id="SignalP"/>
    </source>
</evidence>
<gene>
    <name evidence="4" type="ORF">HXK26_01850</name>
</gene>
<dbReference type="AlphaFoldDB" id="A0A930VX25"/>
<evidence type="ECO:0000259" key="3">
    <source>
        <dbReference type="SMART" id="SM00646"/>
    </source>
</evidence>
<dbReference type="SUPFAM" id="SSF53187">
    <property type="entry name" value="Zn-dependent exopeptidases"/>
    <property type="match status" value="1"/>
</dbReference>
<dbReference type="Proteomes" id="UP000698335">
    <property type="component" value="Unassembled WGS sequence"/>
</dbReference>
<dbReference type="EMBL" id="JABZGW010000045">
    <property type="protein sequence ID" value="MBF4807429.1"/>
    <property type="molecule type" value="Genomic_DNA"/>
</dbReference>
<comment type="caution">
    <text evidence="4">The sequence shown here is derived from an EMBL/GenBank/DDBJ whole genome shotgun (WGS) entry which is preliminary data.</text>
</comment>
<dbReference type="Pfam" id="PF07495">
    <property type="entry name" value="Y_Y_Y"/>
    <property type="match status" value="1"/>
</dbReference>
<reference evidence="4" key="1">
    <citation type="submission" date="2020-04" db="EMBL/GenBank/DDBJ databases">
        <title>Deep metagenomics examines the oral microbiome during advanced dental caries in children, revealing novel taxa and co-occurrences with host molecules.</title>
        <authorList>
            <person name="Baker J.L."/>
            <person name="Morton J.T."/>
            <person name="Dinis M."/>
            <person name="Alvarez R."/>
            <person name="Tran N.C."/>
            <person name="Knight R."/>
            <person name="Edlund A."/>
        </authorList>
    </citation>
    <scope>NUCLEOTIDE SEQUENCE</scope>
    <source>
        <strain evidence="4">JCVI_38_bin.5</strain>
    </source>
</reference>
<dbReference type="PANTHER" id="PTHR30404:SF0">
    <property type="entry name" value="N-ACETYLMURAMOYL-L-ALANINE AMIDASE AMIC"/>
    <property type="match status" value="1"/>
</dbReference>
<dbReference type="GO" id="GO:0005975">
    <property type="term" value="P:carbohydrate metabolic process"/>
    <property type="evidence" value="ECO:0007669"/>
    <property type="project" value="UniProtKB-ARBA"/>
</dbReference>